<dbReference type="Pfam" id="PF12840">
    <property type="entry name" value="HTH_20"/>
    <property type="match status" value="1"/>
</dbReference>
<accession>A0A231HFD9</accession>
<dbReference type="SUPFAM" id="SSF46785">
    <property type="entry name" value="Winged helix' DNA-binding domain"/>
    <property type="match status" value="1"/>
</dbReference>
<dbReference type="InterPro" id="IPR011991">
    <property type="entry name" value="ArsR-like_HTH"/>
</dbReference>
<dbReference type="RefSeq" id="WP_094024328.1">
    <property type="nucleotide sequence ID" value="NZ_NGAF01000001.1"/>
</dbReference>
<evidence type="ECO:0000256" key="2">
    <source>
        <dbReference type="ARBA" id="ARBA00023125"/>
    </source>
</evidence>
<dbReference type="InterPro" id="IPR051081">
    <property type="entry name" value="HTH_MetalResp_TranReg"/>
</dbReference>
<reference evidence="5 6" key="1">
    <citation type="submission" date="2017-07" db="EMBL/GenBank/DDBJ databases">
        <title>First draft Genome Sequence of Nocardia cerradoensis isolated from human infection.</title>
        <authorList>
            <person name="Carrasco G."/>
        </authorList>
    </citation>
    <scope>NUCLEOTIDE SEQUENCE [LARGE SCALE GENOMIC DNA]</scope>
    <source>
        <strain evidence="5 6">CNM20130759</strain>
    </source>
</reference>
<protein>
    <recommendedName>
        <fullName evidence="4">HTH arsR-type domain-containing protein</fullName>
    </recommendedName>
</protein>
<keyword evidence="1" id="KW-0805">Transcription regulation</keyword>
<organism evidence="5 6">
    <name type="scientific">Nocardia cerradoensis</name>
    <dbReference type="NCBI Taxonomy" id="85688"/>
    <lineage>
        <taxon>Bacteria</taxon>
        <taxon>Bacillati</taxon>
        <taxon>Actinomycetota</taxon>
        <taxon>Actinomycetes</taxon>
        <taxon>Mycobacteriales</taxon>
        <taxon>Nocardiaceae</taxon>
        <taxon>Nocardia</taxon>
    </lineage>
</organism>
<dbReference type="PRINTS" id="PR00778">
    <property type="entry name" value="HTHARSR"/>
</dbReference>
<dbReference type="EMBL" id="NGAF01000001">
    <property type="protein sequence ID" value="OXR47559.1"/>
    <property type="molecule type" value="Genomic_DNA"/>
</dbReference>
<keyword evidence="6" id="KW-1185">Reference proteome</keyword>
<dbReference type="InterPro" id="IPR001845">
    <property type="entry name" value="HTH_ArsR_DNA-bd_dom"/>
</dbReference>
<dbReference type="PANTHER" id="PTHR33154:SF12">
    <property type="entry name" value="TRANSCRIPTIONAL REGULATORY PROTEIN"/>
    <property type="match status" value="1"/>
</dbReference>
<dbReference type="Gene3D" id="1.10.10.10">
    <property type="entry name" value="Winged helix-like DNA-binding domain superfamily/Winged helix DNA-binding domain"/>
    <property type="match status" value="1"/>
</dbReference>
<dbReference type="SMART" id="SM00418">
    <property type="entry name" value="HTH_ARSR"/>
    <property type="match status" value="1"/>
</dbReference>
<evidence type="ECO:0000313" key="6">
    <source>
        <dbReference type="Proteomes" id="UP000215506"/>
    </source>
</evidence>
<name>A0A231HFD9_9NOCA</name>
<dbReference type="Proteomes" id="UP000215506">
    <property type="component" value="Unassembled WGS sequence"/>
</dbReference>
<keyword evidence="2" id="KW-0238">DNA-binding</keyword>
<keyword evidence="3" id="KW-0804">Transcription</keyword>
<proteinExistence type="predicted"/>
<feature type="domain" description="HTH arsR-type" evidence="4">
    <location>
        <begin position="6"/>
        <end position="99"/>
    </location>
</feature>
<dbReference type="InterPro" id="IPR036390">
    <property type="entry name" value="WH_DNA-bd_sf"/>
</dbReference>
<evidence type="ECO:0000256" key="1">
    <source>
        <dbReference type="ARBA" id="ARBA00023015"/>
    </source>
</evidence>
<dbReference type="GO" id="GO:0003700">
    <property type="term" value="F:DNA-binding transcription factor activity"/>
    <property type="evidence" value="ECO:0007669"/>
    <property type="project" value="InterPro"/>
</dbReference>
<dbReference type="PANTHER" id="PTHR33154">
    <property type="entry name" value="TRANSCRIPTIONAL REGULATOR, ARSR FAMILY"/>
    <property type="match status" value="1"/>
</dbReference>
<dbReference type="CDD" id="cd00090">
    <property type="entry name" value="HTH_ARSR"/>
    <property type="match status" value="1"/>
</dbReference>
<sequence length="106" mass="11797">MRALEHPSVDSVALPTLLQALADPVRLDIVCKLMQREAITCGGFDVPVSMSTLSHHLKVLRMAGLLRVIQEGSYRRNELRYDEIETRFPGVLSSILRNVHEGVTAS</sequence>
<evidence type="ECO:0000256" key="3">
    <source>
        <dbReference type="ARBA" id="ARBA00023163"/>
    </source>
</evidence>
<gene>
    <name evidence="5" type="ORF">B7C42_00684</name>
</gene>
<dbReference type="InterPro" id="IPR036388">
    <property type="entry name" value="WH-like_DNA-bd_sf"/>
</dbReference>
<evidence type="ECO:0000259" key="4">
    <source>
        <dbReference type="PROSITE" id="PS50987"/>
    </source>
</evidence>
<comment type="caution">
    <text evidence="5">The sequence shown here is derived from an EMBL/GenBank/DDBJ whole genome shotgun (WGS) entry which is preliminary data.</text>
</comment>
<dbReference type="PROSITE" id="PS50987">
    <property type="entry name" value="HTH_ARSR_2"/>
    <property type="match status" value="1"/>
</dbReference>
<evidence type="ECO:0000313" key="5">
    <source>
        <dbReference type="EMBL" id="OXR47559.1"/>
    </source>
</evidence>
<dbReference type="GO" id="GO:0003677">
    <property type="term" value="F:DNA binding"/>
    <property type="evidence" value="ECO:0007669"/>
    <property type="project" value="UniProtKB-KW"/>
</dbReference>
<dbReference type="AlphaFoldDB" id="A0A231HFD9"/>